<reference evidence="3" key="1">
    <citation type="journal article" date="2007" name="ChemBioChem">
        <title>A comparative analysis of the sugar phosphate cyclase superfamily involved in primary and secondary metabolism.</title>
        <authorList>
            <person name="Wu X."/>
            <person name="Flatt P.M."/>
            <person name="Schlorke O."/>
            <person name="Zeeck A."/>
            <person name="Dairi T."/>
            <person name="Mahmud T."/>
        </authorList>
    </citation>
    <scope>NUCLEOTIDE SEQUENCE</scope>
    <source>
        <strain evidence="3">Lu 9419</strain>
    </source>
</reference>
<dbReference type="SMR" id="A1YPR5"/>
<sequence length="288" mass="32145">MTFIELNPFPVTDPVAGFDTTAFDLDAYLERIDHPCAEPSAAALRSLHAAHVRAIPFENIDVVLRRHRGIELPAIMDKLVRRDRGGYCFEHGLLFAAALEELGFTVRRSFARVQPGRERGSYSHMLAVVPVDGTEYLVDVGFGAWVMHPTPLIDGAEVDQAGWRHRIRRDNGQWLFEKRTADGWDALHATLGLPARQVDYEVFHHYTSTHPRSPFTGQLVVMRLTDGVVRKFVGHRLTTEHADGRVETAEITTGQLAGTLRALDVELTPAELAALHGFYESTEDTGAR</sequence>
<reference evidence="3" key="2">
    <citation type="journal article" date="2008" name="ChemBioChem">
        <title>Biosynthetic Gene Cluster of Cetoniacytone A, an Unusual Aminocyclitol from the Endosymbiotic Bacterium Actinomyces sp. Lu 9419.</title>
        <authorList>
            <person name="Wu X."/>
            <person name="Flatt P.M."/>
            <person name="Xu H."/>
            <person name="Mahmud T."/>
        </authorList>
    </citation>
    <scope>NUCLEOTIDE SEQUENCE</scope>
    <source>
        <strain evidence="3">Lu 9419</strain>
    </source>
</reference>
<organism evidence="3">
    <name type="scientific">Actinomyces sp. Lu 9419</name>
    <dbReference type="NCBI Taxonomy" id="416175"/>
    <lineage>
        <taxon>Bacteria</taxon>
        <taxon>Bacillati</taxon>
        <taxon>Actinomycetota</taxon>
        <taxon>Actinomycetes</taxon>
        <taxon>Actinomycetales</taxon>
        <taxon>Actinomycetaceae</taxon>
        <taxon>Actinomyces</taxon>
    </lineage>
</organism>
<name>A1YPR5_9ACTO</name>
<dbReference type="InterPro" id="IPR001447">
    <property type="entry name" value="Arylamine_N-AcTrfase"/>
</dbReference>
<comment type="similarity">
    <text evidence="1 2">Belongs to the arylamine N-acetyltransferase family.</text>
</comment>
<dbReference type="GO" id="GO:0016407">
    <property type="term" value="F:acetyltransferase activity"/>
    <property type="evidence" value="ECO:0007669"/>
    <property type="project" value="InterPro"/>
</dbReference>
<dbReference type="KEGG" id="ag:ABL74384"/>
<dbReference type="Pfam" id="PF00797">
    <property type="entry name" value="Acetyltransf_2"/>
    <property type="match status" value="1"/>
</dbReference>
<dbReference type="Gene3D" id="2.40.128.150">
    <property type="entry name" value="Cysteine proteinases"/>
    <property type="match status" value="1"/>
</dbReference>
<proteinExistence type="inferred from homology"/>
<dbReference type="EMBL" id="EF120454">
    <property type="protein sequence ID" value="ABL74384.1"/>
    <property type="molecule type" value="Genomic_DNA"/>
</dbReference>
<gene>
    <name evidence="3" type="primary">cetD</name>
</gene>
<dbReference type="Gene3D" id="3.30.2140.10">
    <property type="entry name" value="Arylamine N-acetyltransferase"/>
    <property type="match status" value="1"/>
</dbReference>
<protein>
    <submittedName>
        <fullName evidence="3">Putative acetyltransferase</fullName>
    </submittedName>
</protein>
<evidence type="ECO:0000256" key="1">
    <source>
        <dbReference type="ARBA" id="ARBA00006547"/>
    </source>
</evidence>
<evidence type="ECO:0000256" key="2">
    <source>
        <dbReference type="RuleBase" id="RU003452"/>
    </source>
</evidence>
<evidence type="ECO:0000313" key="3">
    <source>
        <dbReference type="EMBL" id="ABL74384.1"/>
    </source>
</evidence>
<accession>A1YPR5</accession>
<keyword evidence="3" id="KW-0808">Transferase</keyword>
<dbReference type="InterPro" id="IPR038765">
    <property type="entry name" value="Papain-like_cys_pep_sf"/>
</dbReference>
<dbReference type="PANTHER" id="PTHR11786">
    <property type="entry name" value="N-HYDROXYARYLAMINE O-ACETYLTRANSFERASE"/>
    <property type="match status" value="1"/>
</dbReference>
<dbReference type="PANTHER" id="PTHR11786:SF0">
    <property type="entry name" value="ARYLAMINE N-ACETYLTRANSFERASE 4-RELATED"/>
    <property type="match status" value="1"/>
</dbReference>
<dbReference type="SUPFAM" id="SSF54001">
    <property type="entry name" value="Cysteine proteinases"/>
    <property type="match status" value="1"/>
</dbReference>
<dbReference type="AlphaFoldDB" id="A1YPR5"/>
<dbReference type="PRINTS" id="PR01543">
    <property type="entry name" value="ANATRNSFRASE"/>
</dbReference>